<keyword evidence="1" id="KW-0472">Membrane</keyword>
<feature type="transmembrane region" description="Helical" evidence="1">
    <location>
        <begin position="463"/>
        <end position="481"/>
    </location>
</feature>
<feature type="transmembrane region" description="Helical" evidence="1">
    <location>
        <begin position="177"/>
        <end position="203"/>
    </location>
</feature>
<feature type="transmembrane region" description="Helical" evidence="1">
    <location>
        <begin position="289"/>
        <end position="309"/>
    </location>
</feature>
<feature type="transmembrane region" description="Helical" evidence="1">
    <location>
        <begin position="143"/>
        <end position="162"/>
    </location>
</feature>
<feature type="transmembrane region" description="Helical" evidence="1">
    <location>
        <begin position="591"/>
        <end position="612"/>
    </location>
</feature>
<name>A0A914EFT5_9BILA</name>
<feature type="transmembrane region" description="Helical" evidence="1">
    <location>
        <begin position="521"/>
        <end position="540"/>
    </location>
</feature>
<dbReference type="Proteomes" id="UP000887540">
    <property type="component" value="Unplaced"/>
</dbReference>
<dbReference type="AlphaFoldDB" id="A0A914EFT5"/>
<evidence type="ECO:0000313" key="2">
    <source>
        <dbReference type="Proteomes" id="UP000887540"/>
    </source>
</evidence>
<keyword evidence="1" id="KW-0812">Transmembrane</keyword>
<feature type="transmembrane region" description="Helical" evidence="1">
    <location>
        <begin position="110"/>
        <end position="131"/>
    </location>
</feature>
<accession>A0A914EFT5</accession>
<feature type="transmembrane region" description="Helical" evidence="1">
    <location>
        <begin position="321"/>
        <end position="340"/>
    </location>
</feature>
<evidence type="ECO:0000256" key="1">
    <source>
        <dbReference type="SAM" id="Phobius"/>
    </source>
</evidence>
<feature type="transmembrane region" description="Helical" evidence="1">
    <location>
        <begin position="632"/>
        <end position="661"/>
    </location>
</feature>
<feature type="transmembrane region" description="Helical" evidence="1">
    <location>
        <begin position="552"/>
        <end position="571"/>
    </location>
</feature>
<feature type="transmembrane region" description="Helical" evidence="1">
    <location>
        <begin position="429"/>
        <end position="451"/>
    </location>
</feature>
<feature type="transmembrane region" description="Helical" evidence="1">
    <location>
        <begin position="692"/>
        <end position="714"/>
    </location>
</feature>
<evidence type="ECO:0000313" key="3">
    <source>
        <dbReference type="WBParaSite" id="ACRNAN_scaffold7544.g21199.t1"/>
    </source>
</evidence>
<feature type="transmembrane region" description="Helical" evidence="1">
    <location>
        <begin position="30"/>
        <end position="52"/>
    </location>
</feature>
<proteinExistence type="predicted"/>
<protein>
    <submittedName>
        <fullName evidence="3">Uncharacterized protein</fullName>
    </submittedName>
</protein>
<feature type="transmembrane region" description="Helical" evidence="1">
    <location>
        <begin position="230"/>
        <end position="256"/>
    </location>
</feature>
<keyword evidence="2" id="KW-1185">Reference proteome</keyword>
<sequence length="760" mass="85739">MPTIEYDDFLETNHTTPVAVATSFFNADSIMASVLLIGGIVGVVSIVFMTILTKSFDHRGIRWYSVNLAVCGLFNIVDNAMFSHSYNFSARIQRYSFSFYNAIIPYNKRILQWHYCVYCFTTIWLLIECMLRSRKNRAGFSNFFWFFIVLLADVIPAVYIVLRQEKLSTVYFKLDPIIIYHTILLILVFISWLIYTIFTLIVCCKKNSSPPQLYGSIDKPTFGKKEIMGVFFYVLSTIFMQLTAGMMLGSGFVGLLNRQQQENLMWDGLAEHGNMASVPFYIDQWSSTSIVFIQVIAILIFMPSFACWHRRMGMSYMALKTMKMLIFVIICLEFCALKVGSKTSSTVLTTTTTVWTTTSTQTSSFFNTKKSTTTTVSPGPDSATKKATKKKHNDYDLGNYYDGSDGAAPAQYDFWEKNTSTASGFQVGLTYALLGLGLIGAILVLLSSVIFPSRAKGYRGIRWYCVNLMLCGIVHILIFAYNSPVLNPTLDKAIGSIFNATKSYEFGPYDFIKKYNVDMNEWYNCVYLLTTACASVECTWRYLSKKSGFPHLMWYNIALIADFLPLIYIVLKREIYTAAVIAPAPLSSYHMIIMIFSGFSGAAFLFLVIFLISRHFMKRGGARANQPTSFELNDLVCMCLYGIFTILFQYTCVVTVVQTILGSYGAEGNKAATQLGKSMPDIVSLQLAMDDWSLSAMVFVQSFLILLFMPSYPCQKLLVRCFRKIFKGHGGNMKTNVIHVKPIKEIGNTAPSVTYSSVTH</sequence>
<reference evidence="3" key="1">
    <citation type="submission" date="2022-11" db="UniProtKB">
        <authorList>
            <consortium name="WormBaseParasite"/>
        </authorList>
    </citation>
    <scope>IDENTIFICATION</scope>
</reference>
<organism evidence="2 3">
    <name type="scientific">Acrobeloides nanus</name>
    <dbReference type="NCBI Taxonomy" id="290746"/>
    <lineage>
        <taxon>Eukaryota</taxon>
        <taxon>Metazoa</taxon>
        <taxon>Ecdysozoa</taxon>
        <taxon>Nematoda</taxon>
        <taxon>Chromadorea</taxon>
        <taxon>Rhabditida</taxon>
        <taxon>Tylenchina</taxon>
        <taxon>Cephalobomorpha</taxon>
        <taxon>Cephaloboidea</taxon>
        <taxon>Cephalobidae</taxon>
        <taxon>Acrobeloides</taxon>
    </lineage>
</organism>
<keyword evidence="1" id="KW-1133">Transmembrane helix</keyword>
<feature type="transmembrane region" description="Helical" evidence="1">
    <location>
        <begin position="64"/>
        <end position="82"/>
    </location>
</feature>
<dbReference type="WBParaSite" id="ACRNAN_scaffold7544.g21199.t1">
    <property type="protein sequence ID" value="ACRNAN_scaffold7544.g21199.t1"/>
    <property type="gene ID" value="ACRNAN_scaffold7544.g21199"/>
</dbReference>